<name>W4QNK7_HALA3</name>
<dbReference type="eggNOG" id="ENOG5034B64">
    <property type="taxonomic scope" value="Bacteria"/>
</dbReference>
<protein>
    <submittedName>
        <fullName evidence="1">Uncharacterized protein</fullName>
    </submittedName>
</protein>
<evidence type="ECO:0000313" key="1">
    <source>
        <dbReference type="EMBL" id="GAE33258.1"/>
    </source>
</evidence>
<dbReference type="EMBL" id="BAUV01000001">
    <property type="protein sequence ID" value="GAE33258.1"/>
    <property type="molecule type" value="Genomic_DNA"/>
</dbReference>
<reference evidence="1 2" key="1">
    <citation type="journal article" date="2014" name="Genome Announc.">
        <title>Draft Genome Sequences of Three Alkaliphilic Bacillus Strains, Bacillus wakoensis JCM 9140T, Bacillus akibai JCM 9157T, and Bacillus hemicellulosilyticus JCM 9152T.</title>
        <authorList>
            <person name="Yuki M."/>
            <person name="Oshima K."/>
            <person name="Suda W."/>
            <person name="Oshida Y."/>
            <person name="Kitamura K."/>
            <person name="Iida T."/>
            <person name="Hattori M."/>
            <person name="Ohkuma M."/>
        </authorList>
    </citation>
    <scope>NUCLEOTIDE SEQUENCE [LARGE SCALE GENOMIC DNA]</scope>
    <source>
        <strain evidence="1 2">JCM 9157</strain>
    </source>
</reference>
<dbReference type="RefSeq" id="WP_035661189.1">
    <property type="nucleotide sequence ID" value="NZ_BAUV01000001.1"/>
</dbReference>
<dbReference type="STRING" id="1236973.JCM9157_252"/>
<proteinExistence type="predicted"/>
<dbReference type="AlphaFoldDB" id="W4QNK7"/>
<dbReference type="OrthoDB" id="2973872at2"/>
<accession>W4QNK7</accession>
<evidence type="ECO:0000313" key="2">
    <source>
        <dbReference type="Proteomes" id="UP000018896"/>
    </source>
</evidence>
<organism evidence="1 2">
    <name type="scientific">Halalkalibacter akibai (strain ATCC 43226 / DSM 21942 / CIP 109018 / JCM 9157 / 1139)</name>
    <name type="common">Bacillus akibai</name>
    <dbReference type="NCBI Taxonomy" id="1236973"/>
    <lineage>
        <taxon>Bacteria</taxon>
        <taxon>Bacillati</taxon>
        <taxon>Bacillota</taxon>
        <taxon>Bacilli</taxon>
        <taxon>Bacillales</taxon>
        <taxon>Bacillaceae</taxon>
        <taxon>Halalkalibacter</taxon>
    </lineage>
</organism>
<comment type="caution">
    <text evidence="1">The sequence shown here is derived from an EMBL/GenBank/DDBJ whole genome shotgun (WGS) entry which is preliminary data.</text>
</comment>
<sequence length="259" mass="30030">MDKTKIIVGLLVGSLAFNIYNVVQMNSINKQLTEHISNTSNWVSSEISSLYSDLYSWQQEDKWVKDIEFKPIRQSSDPNQIVVDVKWSIEELESGADVFFLYRENEQENWEKVTAVPNDQFTQYASIILDPTKEYMYKIIAEGNYIKGSNTSFIPSDSYRPVSLSVGYSSTHTAGSSVIQYEIYVEQYVSEEDYYQAEEIFAIFTGKDGEIEKEPLNERETGWNLSFNWDQETTVQLEVHYTNGYVELMETEIAEIYMD</sequence>
<dbReference type="Proteomes" id="UP000018896">
    <property type="component" value="Unassembled WGS sequence"/>
</dbReference>
<keyword evidence="2" id="KW-1185">Reference proteome</keyword>
<gene>
    <name evidence="1" type="ORF">JCM9157_252</name>
</gene>